<dbReference type="PANTHER" id="PTHR31302">
    <property type="entry name" value="TRANSMEMBRANE PROTEIN WITH METALLOPHOSPHOESTERASE DOMAIN-RELATED"/>
    <property type="match status" value="1"/>
</dbReference>
<feature type="domain" description="Calcineurin-like phosphoesterase" evidence="2">
    <location>
        <begin position="147"/>
        <end position="313"/>
    </location>
</feature>
<sequence length="370" mass="41898">MNWFLVTAISICIILLIFLGYRITGIGNYSWIISGISIGLILLYPLVWYSVLPEKIDRIVRFIVHIDMGMLSLVIAFILIRDLLFLPISYFKPSWSDFAFSNYGTYFLILFSAFLLFIDFLRASKGPELVDIQVPVKALPDELHNFSIVQISDLHAGAGIDKQYVDRVVEKALSLNADIVVLTGDIADGSFEKYQHNLQSLSRLTERFQIYYVTGNHEYLRDSDLWISYFKSIGIKVLMNENTTVNFKGKSILIAGIIDPAVKELRPSSGPDIQKALAGNYKADFKILLAHQPNIAKEASTHFDLQLSGHTHAGQFFPWNIFINLTQPFAKGLKKCDKMWVYTNSGTGYWGPPFRLGTTSEITLLHLIQQ</sequence>
<comment type="caution">
    <text evidence="3">The sequence shown here is derived from an EMBL/GenBank/DDBJ whole genome shotgun (WGS) entry which is preliminary data.</text>
</comment>
<keyword evidence="1" id="KW-0812">Transmembrane</keyword>
<dbReference type="InterPro" id="IPR029052">
    <property type="entry name" value="Metallo-depent_PP-like"/>
</dbReference>
<feature type="transmembrane region" description="Helical" evidence="1">
    <location>
        <begin position="59"/>
        <end position="80"/>
    </location>
</feature>
<dbReference type="InterPro" id="IPR004843">
    <property type="entry name" value="Calcineurin-like_PHP"/>
</dbReference>
<dbReference type="PANTHER" id="PTHR31302:SF0">
    <property type="entry name" value="TRANSMEMBRANE PROTEIN WITH METALLOPHOSPHOESTERASE DOMAIN"/>
    <property type="match status" value="1"/>
</dbReference>
<name>A0ABT2W1X3_9FLAO</name>
<dbReference type="Pfam" id="PF00149">
    <property type="entry name" value="Metallophos"/>
    <property type="match status" value="1"/>
</dbReference>
<feature type="transmembrane region" description="Helical" evidence="1">
    <location>
        <begin position="5"/>
        <end position="23"/>
    </location>
</feature>
<protein>
    <submittedName>
        <fullName evidence="3">Metallophosphoesterase</fullName>
    </submittedName>
</protein>
<proteinExistence type="predicted"/>
<dbReference type="Gene3D" id="3.60.21.10">
    <property type="match status" value="1"/>
</dbReference>
<dbReference type="Proteomes" id="UP001208649">
    <property type="component" value="Unassembled WGS sequence"/>
</dbReference>
<dbReference type="RefSeq" id="WP_263001682.1">
    <property type="nucleotide sequence ID" value="NZ_JAOTEM010000001.1"/>
</dbReference>
<keyword evidence="1" id="KW-1133">Transmembrane helix</keyword>
<organism evidence="3 4">
    <name type="scientific">Chryseobacterium edaphi</name>
    <dbReference type="NCBI Taxonomy" id="2976532"/>
    <lineage>
        <taxon>Bacteria</taxon>
        <taxon>Pseudomonadati</taxon>
        <taxon>Bacteroidota</taxon>
        <taxon>Flavobacteriia</taxon>
        <taxon>Flavobacteriales</taxon>
        <taxon>Weeksellaceae</taxon>
        <taxon>Chryseobacterium group</taxon>
        <taxon>Chryseobacterium</taxon>
    </lineage>
</organism>
<dbReference type="EMBL" id="JAOTEM010000001">
    <property type="protein sequence ID" value="MCU7616228.1"/>
    <property type="molecule type" value="Genomic_DNA"/>
</dbReference>
<feature type="transmembrane region" description="Helical" evidence="1">
    <location>
        <begin position="100"/>
        <end position="118"/>
    </location>
</feature>
<evidence type="ECO:0000259" key="2">
    <source>
        <dbReference type="Pfam" id="PF00149"/>
    </source>
</evidence>
<feature type="transmembrane region" description="Helical" evidence="1">
    <location>
        <begin position="29"/>
        <end position="52"/>
    </location>
</feature>
<keyword evidence="4" id="KW-1185">Reference proteome</keyword>
<evidence type="ECO:0000256" key="1">
    <source>
        <dbReference type="SAM" id="Phobius"/>
    </source>
</evidence>
<accession>A0ABT2W1X3</accession>
<reference evidence="4" key="1">
    <citation type="submission" date="2023-07" db="EMBL/GenBank/DDBJ databases">
        <title>Chryseobacterium sp. strain PBS4-4 Genome sequencing and assembly.</title>
        <authorList>
            <person name="Jung Y."/>
        </authorList>
    </citation>
    <scope>NUCLEOTIDE SEQUENCE [LARGE SCALE GENOMIC DNA]</scope>
    <source>
        <strain evidence="4">PBS4-4</strain>
    </source>
</reference>
<keyword evidence="1" id="KW-0472">Membrane</keyword>
<dbReference type="SUPFAM" id="SSF56300">
    <property type="entry name" value="Metallo-dependent phosphatases"/>
    <property type="match status" value="1"/>
</dbReference>
<dbReference type="InterPro" id="IPR051158">
    <property type="entry name" value="Metallophosphoesterase_sf"/>
</dbReference>
<evidence type="ECO:0000313" key="4">
    <source>
        <dbReference type="Proteomes" id="UP001208649"/>
    </source>
</evidence>
<gene>
    <name evidence="3" type="ORF">NZ698_03385</name>
</gene>
<dbReference type="CDD" id="cd07385">
    <property type="entry name" value="MPP_YkuE_C"/>
    <property type="match status" value="1"/>
</dbReference>
<evidence type="ECO:0000313" key="3">
    <source>
        <dbReference type="EMBL" id="MCU7616228.1"/>
    </source>
</evidence>